<reference evidence="1 2" key="1">
    <citation type="submission" date="2014-12" db="EMBL/GenBank/DDBJ databases">
        <title>Genome sequence of Morococcus cerebrosus.</title>
        <authorList>
            <person name="Shin S.-K."/>
            <person name="Yi H."/>
        </authorList>
    </citation>
    <scope>NUCLEOTIDE SEQUENCE [LARGE SCALE GENOMIC DNA]</scope>
    <source>
        <strain evidence="1 2">CIP 81.93</strain>
    </source>
</reference>
<protein>
    <submittedName>
        <fullName evidence="1">Uncharacterized protein</fullName>
    </submittedName>
</protein>
<gene>
    <name evidence="1" type="ORF">MCC93_08910</name>
</gene>
<proteinExistence type="predicted"/>
<dbReference type="EMBL" id="JUFZ01000035">
    <property type="protein sequence ID" value="KIC09552.1"/>
    <property type="molecule type" value="Genomic_DNA"/>
</dbReference>
<accession>A0A0C1H5Q9</accession>
<comment type="caution">
    <text evidence="1">The sequence shown here is derived from an EMBL/GenBank/DDBJ whole genome shotgun (WGS) entry which is preliminary data.</text>
</comment>
<dbReference type="AlphaFoldDB" id="A0A0C1H5Q9"/>
<dbReference type="Proteomes" id="UP000031390">
    <property type="component" value="Unassembled WGS sequence"/>
</dbReference>
<evidence type="ECO:0000313" key="2">
    <source>
        <dbReference type="Proteomes" id="UP000031390"/>
    </source>
</evidence>
<sequence length="48" mass="5386">MPPVWRVSGVYFGDLVQGSSENVKTASLQCKKAQKHRKTSYQKTQNAC</sequence>
<name>A0A0C1H5Q9_9NEIS</name>
<evidence type="ECO:0000313" key="1">
    <source>
        <dbReference type="EMBL" id="KIC09552.1"/>
    </source>
</evidence>
<organism evidence="1 2">
    <name type="scientific">Morococcus cerebrosus</name>
    <dbReference type="NCBI Taxonomy" id="1056807"/>
    <lineage>
        <taxon>Bacteria</taxon>
        <taxon>Pseudomonadati</taxon>
        <taxon>Pseudomonadota</taxon>
        <taxon>Betaproteobacteria</taxon>
        <taxon>Neisseriales</taxon>
        <taxon>Neisseriaceae</taxon>
        <taxon>Morococcus</taxon>
    </lineage>
</organism>